<dbReference type="InterPro" id="IPR017946">
    <property type="entry name" value="PLC-like_Pdiesterase_TIM-brl"/>
</dbReference>
<dbReference type="GO" id="GO:0004435">
    <property type="term" value="F:phosphatidylinositol-4,5-bisphosphate phospholipase C activity"/>
    <property type="evidence" value="ECO:0007669"/>
    <property type="project" value="UniProtKB-EC"/>
</dbReference>
<dbReference type="SMART" id="SM00148">
    <property type="entry name" value="PLCXc"/>
    <property type="match status" value="1"/>
</dbReference>
<evidence type="ECO:0000256" key="8">
    <source>
        <dbReference type="ARBA" id="ARBA00023098"/>
    </source>
</evidence>
<dbReference type="PROSITE" id="PS50004">
    <property type="entry name" value="C2"/>
    <property type="match status" value="1"/>
</dbReference>
<protein>
    <recommendedName>
        <fullName evidence="4 11">Phosphoinositide phospholipase C</fullName>
        <ecNumber evidence="4 11">3.1.4.11</ecNumber>
    </recommendedName>
</protein>
<evidence type="ECO:0000259" key="13">
    <source>
        <dbReference type="PROSITE" id="PS50004"/>
    </source>
</evidence>
<dbReference type="AlphaFoldDB" id="A0AAP0RPF9"/>
<keyword evidence="9" id="KW-0472">Membrane</keyword>
<evidence type="ECO:0000313" key="16">
    <source>
        <dbReference type="Proteomes" id="UP001415857"/>
    </source>
</evidence>
<dbReference type="PRINTS" id="PR00390">
    <property type="entry name" value="PHPHLIPASEC"/>
</dbReference>
<gene>
    <name evidence="15" type="ORF">L1049_013799</name>
</gene>
<evidence type="ECO:0000256" key="11">
    <source>
        <dbReference type="RuleBase" id="RU361133"/>
    </source>
</evidence>
<dbReference type="Pfam" id="PF09279">
    <property type="entry name" value="EF-hand_like"/>
    <property type="match status" value="1"/>
</dbReference>
<dbReference type="GO" id="GO:0048015">
    <property type="term" value="P:phosphatidylinositol-mediated signaling"/>
    <property type="evidence" value="ECO:0007669"/>
    <property type="project" value="TreeGrafter"/>
</dbReference>
<evidence type="ECO:0000256" key="7">
    <source>
        <dbReference type="ARBA" id="ARBA00022963"/>
    </source>
</evidence>
<dbReference type="Gene3D" id="2.60.40.150">
    <property type="entry name" value="C2 domain"/>
    <property type="match status" value="1"/>
</dbReference>
<feature type="compositionally biased region" description="Basic and acidic residues" evidence="12">
    <location>
        <begin position="256"/>
        <end position="281"/>
    </location>
</feature>
<evidence type="ECO:0000256" key="1">
    <source>
        <dbReference type="ARBA" id="ARBA00001195"/>
    </source>
</evidence>
<feature type="compositionally biased region" description="Acidic residues" evidence="12">
    <location>
        <begin position="288"/>
        <end position="300"/>
    </location>
</feature>
<keyword evidence="5" id="KW-1003">Cell membrane</keyword>
<evidence type="ECO:0000313" key="15">
    <source>
        <dbReference type="EMBL" id="KAK9280112.1"/>
    </source>
</evidence>
<dbReference type="SUPFAM" id="SSF49562">
    <property type="entry name" value="C2 domain (Calcium/lipid-binding domain, CaLB)"/>
    <property type="match status" value="1"/>
</dbReference>
<dbReference type="PROSITE" id="PS50008">
    <property type="entry name" value="PIPLC_Y_DOMAIN"/>
    <property type="match status" value="1"/>
</dbReference>
<dbReference type="Gene3D" id="3.20.20.190">
    <property type="entry name" value="Phosphatidylinositol (PI) phosphodiesterase"/>
    <property type="match status" value="1"/>
</dbReference>
<dbReference type="SMART" id="SM00149">
    <property type="entry name" value="PLCYc"/>
    <property type="match status" value="1"/>
</dbReference>
<comment type="subcellular location">
    <subcellularLocation>
        <location evidence="3">Cell membrane</location>
        <topology evidence="3">Peripheral membrane protein</topology>
    </subcellularLocation>
</comment>
<dbReference type="EMBL" id="JBBPBK010000008">
    <property type="protein sequence ID" value="KAK9280112.1"/>
    <property type="molecule type" value="Genomic_DNA"/>
</dbReference>
<comment type="catalytic activity">
    <reaction evidence="1 11">
        <text>a 1,2-diacyl-sn-glycero-3-phospho-(1D-myo-inositol-4,5-bisphosphate) + H2O = 1D-myo-inositol 1,4,5-trisphosphate + a 1,2-diacyl-sn-glycerol + H(+)</text>
        <dbReference type="Rhea" id="RHEA:33179"/>
        <dbReference type="ChEBI" id="CHEBI:15377"/>
        <dbReference type="ChEBI" id="CHEBI:15378"/>
        <dbReference type="ChEBI" id="CHEBI:17815"/>
        <dbReference type="ChEBI" id="CHEBI:58456"/>
        <dbReference type="ChEBI" id="CHEBI:203600"/>
        <dbReference type="EC" id="3.1.4.11"/>
    </reaction>
</comment>
<dbReference type="SUPFAM" id="SSF51695">
    <property type="entry name" value="PLC-like phosphodiesterases"/>
    <property type="match status" value="1"/>
</dbReference>
<dbReference type="GO" id="GO:0005886">
    <property type="term" value="C:plasma membrane"/>
    <property type="evidence" value="ECO:0007669"/>
    <property type="project" value="UniProtKB-SubCell"/>
</dbReference>
<comment type="caution">
    <text evidence="15">The sequence shown here is derived from an EMBL/GenBank/DDBJ whole genome shotgun (WGS) entry which is preliminary data.</text>
</comment>
<dbReference type="InterPro" id="IPR000909">
    <property type="entry name" value="PLipase_C_PInositol-sp_X_dom"/>
</dbReference>
<dbReference type="CDD" id="cd00275">
    <property type="entry name" value="C2_PLC_like"/>
    <property type="match status" value="1"/>
</dbReference>
<dbReference type="Proteomes" id="UP001415857">
    <property type="component" value="Unassembled WGS sequence"/>
</dbReference>
<keyword evidence="10" id="KW-0807">Transducer</keyword>
<dbReference type="InterPro" id="IPR011992">
    <property type="entry name" value="EF-hand-dom_pair"/>
</dbReference>
<keyword evidence="7 11" id="KW-0442">Lipid degradation</keyword>
<feature type="domain" description="PI-PLC Y-box" evidence="14">
    <location>
        <begin position="340"/>
        <end position="426"/>
    </location>
</feature>
<dbReference type="GO" id="GO:0051209">
    <property type="term" value="P:release of sequestered calcium ion into cytosol"/>
    <property type="evidence" value="ECO:0007669"/>
    <property type="project" value="TreeGrafter"/>
</dbReference>
<dbReference type="InterPro" id="IPR001711">
    <property type="entry name" value="PLipase_C_Pinositol-sp_Y"/>
</dbReference>
<keyword evidence="8 11" id="KW-0443">Lipid metabolism</keyword>
<dbReference type="GO" id="GO:0016042">
    <property type="term" value="P:lipid catabolic process"/>
    <property type="evidence" value="ECO:0007669"/>
    <property type="project" value="UniProtKB-KW"/>
</dbReference>
<dbReference type="InterPro" id="IPR015359">
    <property type="entry name" value="PLC_EF-hand-like"/>
</dbReference>
<sequence>MSRQSFKVCFCFKRIFKIKGAEPPDDIKRLFEQYSENGTMTLEQLHTFLLNFQEEKATKEDAQAIFNSLKHLNIFQRKGLHLEAFFRYLFGDLNPPIPSKVHHDMKAPLAHYFLYTGHNSYLTGNQLSSYCSVDPIIKALRKGVRVIELDLWPNATKDNVDVCHGGTLTTPVELIKCLRAIKDHAFSASEFPVVITFEDHLTSNLQAKVAKMVTRIFGNMLFCPESGYLKEFPSPESLKKKIIISTKPPKEYLEMSMGEKENSMKKKDLAHKESRGKEKMDVNNVPDDQNEPDEEEYGQDEDVQNAVSEYKNLIAIHAGKLKGGIENWLRIDPDKVRRLSLSEEELEDAAKTHGTDIVKFTQRNLLRVYPKGLRVDSSNYNPLVGWMHGAQMVAFNMQGYGRHLWTMHGMFRANGGCGYVKKPDFLLNTDPNKEVFNPSAVLEVKKILKVKVYMGEGWHLDFHHTHFDQFSPPDFFVKVGIAGVPGDVVMKKTKKKEDDWTPVWDEVFIFPLSVPELALLRIEVHEYDVSEKDDFAGQTCLPVSELKPGIRAVPLFDRKGEKFNSVRLLMRFEFV</sequence>
<name>A0AAP0RPF9_LIQFO</name>
<dbReference type="SUPFAM" id="SSF47473">
    <property type="entry name" value="EF-hand"/>
    <property type="match status" value="1"/>
</dbReference>
<dbReference type="InterPro" id="IPR000008">
    <property type="entry name" value="C2_dom"/>
</dbReference>
<evidence type="ECO:0000256" key="5">
    <source>
        <dbReference type="ARBA" id="ARBA00022475"/>
    </source>
</evidence>
<keyword evidence="16" id="KW-1185">Reference proteome</keyword>
<dbReference type="InterPro" id="IPR035892">
    <property type="entry name" value="C2_domain_sf"/>
</dbReference>
<evidence type="ECO:0000256" key="9">
    <source>
        <dbReference type="ARBA" id="ARBA00023136"/>
    </source>
</evidence>
<evidence type="ECO:0000256" key="3">
    <source>
        <dbReference type="ARBA" id="ARBA00004202"/>
    </source>
</evidence>
<dbReference type="EC" id="3.1.4.11" evidence="4 11"/>
<dbReference type="Pfam" id="PF00168">
    <property type="entry name" value="C2"/>
    <property type="match status" value="1"/>
</dbReference>
<evidence type="ECO:0000256" key="4">
    <source>
        <dbReference type="ARBA" id="ARBA00012368"/>
    </source>
</evidence>
<dbReference type="SMART" id="SM00239">
    <property type="entry name" value="C2"/>
    <property type="match status" value="1"/>
</dbReference>
<evidence type="ECO:0000256" key="10">
    <source>
        <dbReference type="ARBA" id="ARBA00023224"/>
    </source>
</evidence>
<dbReference type="Pfam" id="PF00387">
    <property type="entry name" value="PI-PLC-Y"/>
    <property type="match status" value="1"/>
</dbReference>
<dbReference type="Pfam" id="PF00388">
    <property type="entry name" value="PI-PLC-X"/>
    <property type="match status" value="1"/>
</dbReference>
<dbReference type="FunFam" id="2.60.40.150:FF:000060">
    <property type="entry name" value="Phosphoinositide phospholipase C"/>
    <property type="match status" value="1"/>
</dbReference>
<dbReference type="PANTHER" id="PTHR10336">
    <property type="entry name" value="PHOSPHOINOSITIDE-SPECIFIC PHOSPHOLIPASE C FAMILY PROTEIN"/>
    <property type="match status" value="1"/>
</dbReference>
<evidence type="ECO:0000256" key="2">
    <source>
        <dbReference type="ARBA" id="ARBA00001913"/>
    </source>
</evidence>
<feature type="region of interest" description="Disordered" evidence="12">
    <location>
        <begin position="256"/>
        <end position="300"/>
    </location>
</feature>
<dbReference type="InterPro" id="IPR001192">
    <property type="entry name" value="PI-PLC_fam"/>
</dbReference>
<dbReference type="PROSITE" id="PS50007">
    <property type="entry name" value="PIPLC_X_DOMAIN"/>
    <property type="match status" value="1"/>
</dbReference>
<comment type="cofactor">
    <cofactor evidence="2">
        <name>Ca(2+)</name>
        <dbReference type="ChEBI" id="CHEBI:29108"/>
    </cofactor>
</comment>
<reference evidence="15 16" key="1">
    <citation type="journal article" date="2024" name="Plant J.">
        <title>Genome sequences and population genomics reveal climatic adaptation and genomic divergence between two closely related sweetgum species.</title>
        <authorList>
            <person name="Xu W.Q."/>
            <person name="Ren C.Q."/>
            <person name="Zhang X.Y."/>
            <person name="Comes H.P."/>
            <person name="Liu X.H."/>
            <person name="Li Y.G."/>
            <person name="Kettle C.J."/>
            <person name="Jalonen R."/>
            <person name="Gaisberger H."/>
            <person name="Ma Y.Z."/>
            <person name="Qiu Y.X."/>
        </authorList>
    </citation>
    <scope>NUCLEOTIDE SEQUENCE [LARGE SCALE GENOMIC DNA]</scope>
    <source>
        <strain evidence="15">Hangzhou</strain>
    </source>
</reference>
<dbReference type="Gene3D" id="1.10.238.10">
    <property type="entry name" value="EF-hand"/>
    <property type="match status" value="1"/>
</dbReference>
<dbReference type="GO" id="GO:0006950">
    <property type="term" value="P:response to stress"/>
    <property type="evidence" value="ECO:0007669"/>
    <property type="project" value="UniProtKB-ARBA"/>
</dbReference>
<evidence type="ECO:0000256" key="6">
    <source>
        <dbReference type="ARBA" id="ARBA00022801"/>
    </source>
</evidence>
<feature type="domain" description="C2" evidence="13">
    <location>
        <begin position="421"/>
        <end position="557"/>
    </location>
</feature>
<organism evidence="15 16">
    <name type="scientific">Liquidambar formosana</name>
    <name type="common">Formosan gum</name>
    <dbReference type="NCBI Taxonomy" id="63359"/>
    <lineage>
        <taxon>Eukaryota</taxon>
        <taxon>Viridiplantae</taxon>
        <taxon>Streptophyta</taxon>
        <taxon>Embryophyta</taxon>
        <taxon>Tracheophyta</taxon>
        <taxon>Spermatophyta</taxon>
        <taxon>Magnoliopsida</taxon>
        <taxon>eudicotyledons</taxon>
        <taxon>Gunneridae</taxon>
        <taxon>Pentapetalae</taxon>
        <taxon>Saxifragales</taxon>
        <taxon>Altingiaceae</taxon>
        <taxon>Liquidambar</taxon>
    </lineage>
</organism>
<dbReference type="PANTHER" id="PTHR10336:SF105">
    <property type="entry name" value="PHOSPHOINOSITIDE PHOSPHOLIPASE C 1"/>
    <property type="match status" value="1"/>
</dbReference>
<accession>A0AAP0RPF9</accession>
<keyword evidence="6 11" id="KW-0378">Hydrolase</keyword>
<evidence type="ECO:0000259" key="14">
    <source>
        <dbReference type="PROSITE" id="PS50008"/>
    </source>
</evidence>
<evidence type="ECO:0000256" key="12">
    <source>
        <dbReference type="SAM" id="MobiDB-lite"/>
    </source>
</evidence>
<proteinExistence type="predicted"/>